<organism evidence="2 3">
    <name type="scientific">Ceratodon purpureus</name>
    <name type="common">Fire moss</name>
    <name type="synonym">Dicranum purpureum</name>
    <dbReference type="NCBI Taxonomy" id="3225"/>
    <lineage>
        <taxon>Eukaryota</taxon>
        <taxon>Viridiplantae</taxon>
        <taxon>Streptophyta</taxon>
        <taxon>Embryophyta</taxon>
        <taxon>Bryophyta</taxon>
        <taxon>Bryophytina</taxon>
        <taxon>Bryopsida</taxon>
        <taxon>Dicranidae</taxon>
        <taxon>Pseudoditrichales</taxon>
        <taxon>Ditrichaceae</taxon>
        <taxon>Ceratodon</taxon>
    </lineage>
</organism>
<dbReference type="AlphaFoldDB" id="A0A8T0I7E9"/>
<dbReference type="Proteomes" id="UP000822688">
    <property type="component" value="Chromosome 4"/>
</dbReference>
<accession>A0A8T0I7E9</accession>
<keyword evidence="3" id="KW-1185">Reference proteome</keyword>
<sequence length="113" mass="13147">MRKVISLHCSELVQCTLSNQAPWFMLVFVFIIIILCARPTCSVGRKRKFRSYLSSYQLTSIWRLWQNDVAAQHDISFAAMFFFFFKGYKHGMSDLCSGYPAPEYMLAALWAIE</sequence>
<keyword evidence="1" id="KW-1133">Transmembrane helix</keyword>
<feature type="transmembrane region" description="Helical" evidence="1">
    <location>
        <begin position="20"/>
        <end position="41"/>
    </location>
</feature>
<protein>
    <submittedName>
        <fullName evidence="2">Uncharacterized protein</fullName>
    </submittedName>
</protein>
<proteinExistence type="predicted"/>
<reference evidence="2" key="1">
    <citation type="submission" date="2020-06" db="EMBL/GenBank/DDBJ databases">
        <title>WGS assembly of Ceratodon purpureus strain R40.</title>
        <authorList>
            <person name="Carey S.B."/>
            <person name="Jenkins J."/>
            <person name="Shu S."/>
            <person name="Lovell J.T."/>
            <person name="Sreedasyam A."/>
            <person name="Maumus F."/>
            <person name="Tiley G.P."/>
            <person name="Fernandez-Pozo N."/>
            <person name="Barry K."/>
            <person name="Chen C."/>
            <person name="Wang M."/>
            <person name="Lipzen A."/>
            <person name="Daum C."/>
            <person name="Saski C.A."/>
            <person name="Payton A.C."/>
            <person name="Mcbreen J.C."/>
            <person name="Conrad R.E."/>
            <person name="Kollar L.M."/>
            <person name="Olsson S."/>
            <person name="Huttunen S."/>
            <person name="Landis J.B."/>
            <person name="Wickett N.J."/>
            <person name="Johnson M.G."/>
            <person name="Rensing S.A."/>
            <person name="Grimwood J."/>
            <person name="Schmutz J."/>
            <person name="Mcdaniel S.F."/>
        </authorList>
    </citation>
    <scope>NUCLEOTIDE SEQUENCE</scope>
    <source>
        <strain evidence="2">R40</strain>
    </source>
</reference>
<evidence type="ECO:0000256" key="1">
    <source>
        <dbReference type="SAM" id="Phobius"/>
    </source>
</evidence>
<evidence type="ECO:0000313" key="2">
    <source>
        <dbReference type="EMBL" id="KAG0579422.1"/>
    </source>
</evidence>
<keyword evidence="1" id="KW-0812">Transmembrane</keyword>
<comment type="caution">
    <text evidence="2">The sequence shown here is derived from an EMBL/GenBank/DDBJ whole genome shotgun (WGS) entry which is preliminary data.</text>
</comment>
<gene>
    <name evidence="2" type="ORF">KC19_4G097700</name>
</gene>
<name>A0A8T0I7E9_CERPU</name>
<keyword evidence="1" id="KW-0472">Membrane</keyword>
<evidence type="ECO:0000313" key="3">
    <source>
        <dbReference type="Proteomes" id="UP000822688"/>
    </source>
</evidence>
<dbReference type="EMBL" id="CM026424">
    <property type="protein sequence ID" value="KAG0579422.1"/>
    <property type="molecule type" value="Genomic_DNA"/>
</dbReference>